<proteinExistence type="predicted"/>
<dbReference type="GO" id="GO:0004523">
    <property type="term" value="F:RNA-DNA hybrid ribonuclease activity"/>
    <property type="evidence" value="ECO:0007669"/>
    <property type="project" value="InterPro"/>
</dbReference>
<dbReference type="PANTHER" id="PTHR47074">
    <property type="entry name" value="BNAC02G40300D PROTEIN"/>
    <property type="match status" value="1"/>
</dbReference>
<reference evidence="2" key="1">
    <citation type="submission" date="2019-12" db="EMBL/GenBank/DDBJ databases">
        <title>Genome sequencing and annotation of Brassica cretica.</title>
        <authorList>
            <person name="Studholme D.J."/>
            <person name="Sarris P.F."/>
        </authorList>
    </citation>
    <scope>NUCLEOTIDE SEQUENCE</scope>
    <source>
        <strain evidence="2">PFS-102/07</strain>
        <tissue evidence="2">Leaf</tissue>
    </source>
</reference>
<dbReference type="GO" id="GO:0003676">
    <property type="term" value="F:nucleic acid binding"/>
    <property type="evidence" value="ECO:0007669"/>
    <property type="project" value="InterPro"/>
</dbReference>
<accession>A0A8S9IQP8</accession>
<evidence type="ECO:0000259" key="1">
    <source>
        <dbReference type="Pfam" id="PF13456"/>
    </source>
</evidence>
<sequence length="143" mass="15681">MQLSPEMVHSKASEEAVAWFDVNLCEQQPGAGSGEACNRSISWSPPPVGSVKCNVGVSWGGPERLCGASWIIRNQAGRVLMHSRRAFTGVKSKLEAELTGFCWVAESLASLHYSNIIIESNCALVREALLDKAKFPWFSELDR</sequence>
<evidence type="ECO:0000313" key="2">
    <source>
        <dbReference type="EMBL" id="KAF2571733.1"/>
    </source>
</evidence>
<name>A0A8S9IQP8_BRACR</name>
<dbReference type="CDD" id="cd06222">
    <property type="entry name" value="RNase_H_like"/>
    <property type="match status" value="1"/>
</dbReference>
<dbReference type="PANTHER" id="PTHR47074:SF53">
    <property type="entry name" value="REVERSE TRANSCRIPTASE-LIKE PROTEIN"/>
    <property type="match status" value="1"/>
</dbReference>
<organism evidence="2">
    <name type="scientific">Brassica cretica</name>
    <name type="common">Mustard</name>
    <dbReference type="NCBI Taxonomy" id="69181"/>
    <lineage>
        <taxon>Eukaryota</taxon>
        <taxon>Viridiplantae</taxon>
        <taxon>Streptophyta</taxon>
        <taxon>Embryophyta</taxon>
        <taxon>Tracheophyta</taxon>
        <taxon>Spermatophyta</taxon>
        <taxon>Magnoliopsida</taxon>
        <taxon>eudicotyledons</taxon>
        <taxon>Gunneridae</taxon>
        <taxon>Pentapetalae</taxon>
        <taxon>rosids</taxon>
        <taxon>malvids</taxon>
        <taxon>Brassicales</taxon>
        <taxon>Brassicaceae</taxon>
        <taxon>Brassiceae</taxon>
        <taxon>Brassica</taxon>
    </lineage>
</organism>
<gene>
    <name evidence="2" type="ORF">F2Q70_00002454</name>
</gene>
<dbReference type="InterPro" id="IPR002156">
    <property type="entry name" value="RNaseH_domain"/>
</dbReference>
<comment type="caution">
    <text evidence="2">The sequence shown here is derived from an EMBL/GenBank/DDBJ whole genome shotgun (WGS) entry which is preliminary data.</text>
</comment>
<dbReference type="Pfam" id="PF13456">
    <property type="entry name" value="RVT_3"/>
    <property type="match status" value="1"/>
</dbReference>
<dbReference type="AlphaFoldDB" id="A0A8S9IQP8"/>
<feature type="domain" description="RNase H type-1" evidence="1">
    <location>
        <begin position="62"/>
        <end position="132"/>
    </location>
</feature>
<dbReference type="EMBL" id="QGKY02001015">
    <property type="protein sequence ID" value="KAF2571733.1"/>
    <property type="molecule type" value="Genomic_DNA"/>
</dbReference>
<dbReference type="InterPro" id="IPR044730">
    <property type="entry name" value="RNase_H-like_dom_plant"/>
</dbReference>
<dbReference type="InterPro" id="IPR052929">
    <property type="entry name" value="RNase_H-like_EbsB-rel"/>
</dbReference>
<protein>
    <recommendedName>
        <fullName evidence="1">RNase H type-1 domain-containing protein</fullName>
    </recommendedName>
</protein>